<dbReference type="PATRIC" id="fig|400092.3.peg.984"/>
<reference evidence="1 2" key="1">
    <citation type="journal article" date="2015" name="Sci. Rep.">
        <title>Unraveling adaptation of Pontibacter korlensis to radiation and infertility in desert through complete genome and comparative transcriptomic analysis.</title>
        <authorList>
            <person name="Dai J."/>
            <person name="Dai W."/>
            <person name="Qiu C."/>
            <person name="Yang Z."/>
            <person name="Zhang Y."/>
            <person name="Zhou M."/>
            <person name="Zhang L."/>
            <person name="Fang C."/>
            <person name="Gao Q."/>
            <person name="Yang Q."/>
            <person name="Li X."/>
            <person name="Wang Z."/>
            <person name="Wang Z."/>
            <person name="Jia Z."/>
            <person name="Chen X."/>
        </authorList>
    </citation>
    <scope>NUCLEOTIDE SEQUENCE [LARGE SCALE GENOMIC DNA]</scope>
    <source>
        <strain evidence="1 2">X14-1T</strain>
    </source>
</reference>
<evidence type="ECO:0000313" key="1">
    <source>
        <dbReference type="EMBL" id="AKD02498.1"/>
    </source>
</evidence>
<dbReference type="STRING" id="400092.PKOR_04395"/>
<dbReference type="InterPro" id="IPR036513">
    <property type="entry name" value="STAS_dom_sf"/>
</dbReference>
<organism evidence="1 2">
    <name type="scientific">Pontibacter korlensis</name>
    <dbReference type="NCBI Taxonomy" id="400092"/>
    <lineage>
        <taxon>Bacteria</taxon>
        <taxon>Pseudomonadati</taxon>
        <taxon>Bacteroidota</taxon>
        <taxon>Cytophagia</taxon>
        <taxon>Cytophagales</taxon>
        <taxon>Hymenobacteraceae</taxon>
        <taxon>Pontibacter</taxon>
    </lineage>
</organism>
<sequence>MVSIINFEEDTLAGFHVQHYIDEAGLRAIVHEMEEKANGHDKVQLYFEFVNFGDWDSIQSFFDMLKNKFDSWNKISKYAIATDKDWVKRQSKLANFLSSTFEVKAFGIAEKEQALEWLRQPAEQVPTQGVAVLEAMPRHVVGIATLGNLSSADFSTINNLLEEQAQQNHDLRFYLEVLKPDGDTPDAMWEDLKHGVRYYSKFSKVAIAGHEEWLQRSAASGHVLATESNVRFFKLNERDTAIDWLR</sequence>
<keyword evidence="2" id="KW-1185">Reference proteome</keyword>
<accession>A0A0E3ZEW0</accession>
<name>A0A0E3ZEW0_9BACT</name>
<dbReference type="Proteomes" id="UP000033109">
    <property type="component" value="Chromosome"/>
</dbReference>
<dbReference type="HOGENOM" id="CLU_1128260_0_0_10"/>
<evidence type="ECO:0008006" key="3">
    <source>
        <dbReference type="Google" id="ProtNLM"/>
    </source>
</evidence>
<dbReference type="InterPro" id="IPR038396">
    <property type="entry name" value="SpoIIAA-like_sf"/>
</dbReference>
<dbReference type="Gene3D" id="3.40.50.10600">
    <property type="entry name" value="SpoIIaa-like domains"/>
    <property type="match status" value="2"/>
</dbReference>
<dbReference type="KEGG" id="pko:PKOR_04395"/>
<evidence type="ECO:0000313" key="2">
    <source>
        <dbReference type="Proteomes" id="UP000033109"/>
    </source>
</evidence>
<proteinExistence type="predicted"/>
<gene>
    <name evidence="1" type="ORF">PKOR_04395</name>
</gene>
<dbReference type="RefSeq" id="WP_046309363.1">
    <property type="nucleotide sequence ID" value="NZ_CBCSCY010000016.1"/>
</dbReference>
<dbReference type="OrthoDB" id="1447828at2"/>
<dbReference type="SUPFAM" id="SSF52091">
    <property type="entry name" value="SpoIIaa-like"/>
    <property type="match status" value="2"/>
</dbReference>
<dbReference type="Pfam" id="PF11964">
    <property type="entry name" value="SpoIIAA-like"/>
    <property type="match status" value="2"/>
</dbReference>
<protein>
    <recommendedName>
        <fullName evidence="3">STAS/SEC14 domain-containing protein</fullName>
    </recommendedName>
</protein>
<dbReference type="InterPro" id="IPR021866">
    <property type="entry name" value="SpoIIAA-like"/>
</dbReference>
<dbReference type="EMBL" id="CP009621">
    <property type="protein sequence ID" value="AKD02498.1"/>
    <property type="molecule type" value="Genomic_DNA"/>
</dbReference>
<dbReference type="AlphaFoldDB" id="A0A0E3ZEW0"/>